<protein>
    <submittedName>
        <fullName evidence="2">Uncharacterized protein</fullName>
    </submittedName>
</protein>
<dbReference type="EMBL" id="FOSV01000007">
    <property type="protein sequence ID" value="SFK99297.1"/>
    <property type="molecule type" value="Genomic_DNA"/>
</dbReference>
<name>A0A1I4E3Z0_9HYPH</name>
<dbReference type="AlphaFoldDB" id="A0A1I4E3Z0"/>
<evidence type="ECO:0000313" key="2">
    <source>
        <dbReference type="EMBL" id="SFK99297.1"/>
    </source>
</evidence>
<reference evidence="3" key="1">
    <citation type="submission" date="2016-10" db="EMBL/GenBank/DDBJ databases">
        <authorList>
            <person name="Varghese N."/>
            <person name="Submissions S."/>
        </authorList>
    </citation>
    <scope>NUCLEOTIDE SEQUENCE [LARGE SCALE GENOMIC DNA]</scope>
    <source>
        <strain evidence="3">CGMCC 1.6474</strain>
    </source>
</reference>
<dbReference type="Proteomes" id="UP000198804">
    <property type="component" value="Unassembled WGS sequence"/>
</dbReference>
<dbReference type="RefSeq" id="WP_207549447.1">
    <property type="nucleotide sequence ID" value="NZ_FOSV01000007.1"/>
</dbReference>
<evidence type="ECO:0000313" key="3">
    <source>
        <dbReference type="Proteomes" id="UP000198804"/>
    </source>
</evidence>
<sequence length="68" mass="7099">MFKVAPRSVTALSSGRISSGMKGPRSAMSSAISCMTRSQKLLSPEAVELVLDLPEASLDAGGFGLRIM</sequence>
<proteinExistence type="predicted"/>
<keyword evidence="3" id="KW-1185">Reference proteome</keyword>
<gene>
    <name evidence="2" type="ORF">SAMN04488125_10720</name>
</gene>
<accession>A0A1I4E3Z0</accession>
<feature type="region of interest" description="Disordered" evidence="1">
    <location>
        <begin position="1"/>
        <end position="24"/>
    </location>
</feature>
<organism evidence="2 3">
    <name type="scientific">Methylorubrum salsuginis</name>
    <dbReference type="NCBI Taxonomy" id="414703"/>
    <lineage>
        <taxon>Bacteria</taxon>
        <taxon>Pseudomonadati</taxon>
        <taxon>Pseudomonadota</taxon>
        <taxon>Alphaproteobacteria</taxon>
        <taxon>Hyphomicrobiales</taxon>
        <taxon>Methylobacteriaceae</taxon>
        <taxon>Methylorubrum</taxon>
    </lineage>
</organism>
<evidence type="ECO:0000256" key="1">
    <source>
        <dbReference type="SAM" id="MobiDB-lite"/>
    </source>
</evidence>